<dbReference type="InterPro" id="IPR007709">
    <property type="entry name" value="N-FG_amidohydro"/>
</dbReference>
<dbReference type="Proteomes" id="UP000705379">
    <property type="component" value="Unassembled WGS sequence"/>
</dbReference>
<comment type="caution">
    <text evidence="1">The sequence shown here is derived from an EMBL/GenBank/DDBJ whole genome shotgun (WGS) entry which is preliminary data.</text>
</comment>
<protein>
    <submittedName>
        <fullName evidence="1">N-formylglutamate amidohydrolase</fullName>
    </submittedName>
</protein>
<dbReference type="Pfam" id="PF05013">
    <property type="entry name" value="FGase"/>
    <property type="match status" value="1"/>
</dbReference>
<evidence type="ECO:0000313" key="1">
    <source>
        <dbReference type="EMBL" id="MBS8261525.1"/>
    </source>
</evidence>
<dbReference type="Gene3D" id="3.40.630.40">
    <property type="entry name" value="Zn-dependent exopeptidases"/>
    <property type="match status" value="1"/>
</dbReference>
<gene>
    <name evidence="1" type="ORF">DYI23_14970</name>
</gene>
<dbReference type="EMBL" id="QTKU01000003">
    <property type="protein sequence ID" value="MBS8261525.1"/>
    <property type="molecule type" value="Genomic_DNA"/>
</dbReference>
<dbReference type="PIRSF" id="PIRSF029730">
    <property type="entry name" value="UCP029730"/>
    <property type="match status" value="1"/>
</dbReference>
<dbReference type="AlphaFoldDB" id="A0A944CE73"/>
<reference evidence="1" key="1">
    <citation type="submission" date="2018-08" db="EMBL/GenBank/DDBJ databases">
        <authorList>
            <person name="Jin W."/>
            <person name="Wang H."/>
            <person name="Yang Y."/>
            <person name="Li M."/>
            <person name="Liu J."/>
        </authorList>
    </citation>
    <scope>NUCLEOTIDE SEQUENCE</scope>
    <source>
        <strain evidence="1">AESS21</strain>
    </source>
</reference>
<proteinExistence type="predicted"/>
<accession>A0A944CE73</accession>
<evidence type="ECO:0000313" key="2">
    <source>
        <dbReference type="Proteomes" id="UP000705379"/>
    </source>
</evidence>
<reference evidence="1" key="2">
    <citation type="journal article" date="2021" name="Microorganisms">
        <title>Bacterial Dimethylsulfoniopropionate Biosynthesis in the East China Sea.</title>
        <authorList>
            <person name="Liu J."/>
            <person name="Zhang Y."/>
            <person name="Liu J."/>
            <person name="Zhong H."/>
            <person name="Williams B.T."/>
            <person name="Zheng Y."/>
            <person name="Curson A.R.J."/>
            <person name="Sun C."/>
            <person name="Sun H."/>
            <person name="Song D."/>
            <person name="Wagner Mackenzie B."/>
            <person name="Bermejo Martinez A."/>
            <person name="Todd J.D."/>
            <person name="Zhang X.H."/>
        </authorList>
    </citation>
    <scope>NUCLEOTIDE SEQUENCE</scope>
    <source>
        <strain evidence="1">AESS21</strain>
    </source>
</reference>
<dbReference type="InterPro" id="IPR011227">
    <property type="entry name" value="UCP029730"/>
</dbReference>
<dbReference type="SUPFAM" id="SSF53187">
    <property type="entry name" value="Zn-dependent exopeptidases"/>
    <property type="match status" value="1"/>
</dbReference>
<name>A0A944CE73_9HYPH</name>
<organism evidence="1 2">
    <name type="scientific">Roseibium polysiphoniae</name>
    <dbReference type="NCBI Taxonomy" id="2571221"/>
    <lineage>
        <taxon>Bacteria</taxon>
        <taxon>Pseudomonadati</taxon>
        <taxon>Pseudomonadota</taxon>
        <taxon>Alphaproteobacteria</taxon>
        <taxon>Hyphomicrobiales</taxon>
        <taxon>Stappiaceae</taxon>
        <taxon>Roseibium</taxon>
    </lineage>
</organism>
<sequence length="253" mass="27607">MPANETFEPVTIVNEEGSGPFVLVCDHASNFMPESYGHLGLSSEDLQAHISWDPGALGVSLQLSQLMDAPLIYSNVSRLIIDCNRETVAPDLIPCRSELTDIPGNADLDADERKRRIALAHTPFHDAIDRLIDIRQSKGVSSALVSVHSYTPIYKGETRPWEIGLIYGDDASLAKPALQLLKDRTSYTVGDNEPYSPADGVYYTLHRHGEARGLVPLMIEIRNDEITTQDAEAAWATTLAPILTDALAQAGGK</sequence>